<organism evidence="2 3">
    <name type="scientific">Microbacterium croceum</name>
    <dbReference type="NCBI Taxonomy" id="2851645"/>
    <lineage>
        <taxon>Bacteria</taxon>
        <taxon>Bacillati</taxon>
        <taxon>Actinomycetota</taxon>
        <taxon>Actinomycetes</taxon>
        <taxon>Micrococcales</taxon>
        <taxon>Microbacteriaceae</taxon>
        <taxon>Microbacterium</taxon>
    </lineage>
</organism>
<feature type="compositionally biased region" description="Low complexity" evidence="1">
    <location>
        <begin position="100"/>
        <end position="112"/>
    </location>
</feature>
<accession>A0ABT0FBW6</accession>
<name>A0ABT0FBW6_9MICO</name>
<comment type="caution">
    <text evidence="2">The sequence shown here is derived from an EMBL/GenBank/DDBJ whole genome shotgun (WGS) entry which is preliminary data.</text>
</comment>
<feature type="region of interest" description="Disordered" evidence="1">
    <location>
        <begin position="95"/>
        <end position="120"/>
    </location>
</feature>
<reference evidence="2 3" key="1">
    <citation type="submission" date="2021-06" db="EMBL/GenBank/DDBJ databases">
        <title>Genome-based taxonomic framework of Microbacterium strains isolated from marine environment, the description of four new species and reclassification of four preexisting species.</title>
        <authorList>
            <person name="Lee S.D."/>
            <person name="Kim S.-M."/>
            <person name="Byeon Y.-S."/>
            <person name="Yang H.L."/>
            <person name="Kim I.S."/>
        </authorList>
    </citation>
    <scope>NUCLEOTIDE SEQUENCE [LARGE SCALE GENOMIC DNA]</scope>
    <source>
        <strain evidence="2 3">SSW1-49</strain>
    </source>
</reference>
<gene>
    <name evidence="2" type="ORF">KZC51_05335</name>
</gene>
<dbReference type="RefSeq" id="WP_247628975.1">
    <property type="nucleotide sequence ID" value="NZ_JAHWXN010000001.1"/>
</dbReference>
<evidence type="ECO:0000256" key="1">
    <source>
        <dbReference type="SAM" id="MobiDB-lite"/>
    </source>
</evidence>
<sequence>MAGNDGMLLPMGELQTMAQQISGIISEFESASARQGDVQDAVGRPAGDGRLRDRCHAFEGSWNDSRDKLLTKLRSVSERVQGTIDETTAADLDLAGQMEQAAATPQAAAPSAGHGQPYAN</sequence>
<proteinExistence type="predicted"/>
<protein>
    <recommendedName>
        <fullName evidence="4">Flagellar protein FlgN</fullName>
    </recommendedName>
</protein>
<evidence type="ECO:0000313" key="3">
    <source>
        <dbReference type="Proteomes" id="UP001300096"/>
    </source>
</evidence>
<evidence type="ECO:0000313" key="2">
    <source>
        <dbReference type="EMBL" id="MCK2035557.1"/>
    </source>
</evidence>
<evidence type="ECO:0008006" key="4">
    <source>
        <dbReference type="Google" id="ProtNLM"/>
    </source>
</evidence>
<keyword evidence="3" id="KW-1185">Reference proteome</keyword>
<dbReference type="Proteomes" id="UP001300096">
    <property type="component" value="Unassembled WGS sequence"/>
</dbReference>
<dbReference type="EMBL" id="JAHWXN010000001">
    <property type="protein sequence ID" value="MCK2035557.1"/>
    <property type="molecule type" value="Genomic_DNA"/>
</dbReference>